<keyword evidence="2" id="KW-1185">Reference proteome</keyword>
<dbReference type="RefSeq" id="WP_142506816.1">
    <property type="nucleotide sequence ID" value="NZ_FXTI01000017.1"/>
</dbReference>
<organism evidence="1 2">
    <name type="scientific">Melghirimyces algeriensis</name>
    <dbReference type="NCBI Taxonomy" id="910412"/>
    <lineage>
        <taxon>Bacteria</taxon>
        <taxon>Bacillati</taxon>
        <taxon>Bacillota</taxon>
        <taxon>Bacilli</taxon>
        <taxon>Bacillales</taxon>
        <taxon>Thermoactinomycetaceae</taxon>
        <taxon>Melghirimyces</taxon>
    </lineage>
</organism>
<name>A0A521FEG0_9BACL</name>
<sequence>MTTDNSMRQAEKLYHYLTEKLDLTQTQKQTLWDELHGWFGVSPEADRVKGSTKNHVQQLIQRMG</sequence>
<dbReference type="OrthoDB" id="9947744at2"/>
<reference evidence="1 2" key="1">
    <citation type="submission" date="2017-05" db="EMBL/GenBank/DDBJ databases">
        <authorList>
            <person name="Varghese N."/>
            <person name="Submissions S."/>
        </authorList>
    </citation>
    <scope>NUCLEOTIDE SEQUENCE [LARGE SCALE GENOMIC DNA]</scope>
    <source>
        <strain evidence="1 2">DSM 45474</strain>
    </source>
</reference>
<dbReference type="EMBL" id="FXTI01000017">
    <property type="protein sequence ID" value="SMO94515.1"/>
    <property type="molecule type" value="Genomic_DNA"/>
</dbReference>
<evidence type="ECO:0000313" key="2">
    <source>
        <dbReference type="Proteomes" id="UP000315636"/>
    </source>
</evidence>
<protein>
    <submittedName>
        <fullName evidence="1">Uncharacterized protein</fullName>
    </submittedName>
</protein>
<proteinExistence type="predicted"/>
<gene>
    <name evidence="1" type="ORF">SAMN06264849_11747</name>
</gene>
<dbReference type="AlphaFoldDB" id="A0A521FEG0"/>
<accession>A0A521FEG0</accession>
<dbReference type="Proteomes" id="UP000315636">
    <property type="component" value="Unassembled WGS sequence"/>
</dbReference>
<evidence type="ECO:0000313" key="1">
    <source>
        <dbReference type="EMBL" id="SMO94515.1"/>
    </source>
</evidence>